<dbReference type="RefSeq" id="WP_368652885.1">
    <property type="nucleotide sequence ID" value="NZ_CP162599.1"/>
</dbReference>
<proteinExistence type="predicted"/>
<dbReference type="SUPFAM" id="SSF53850">
    <property type="entry name" value="Periplasmic binding protein-like II"/>
    <property type="match status" value="1"/>
</dbReference>
<feature type="domain" description="Solute-binding protein family 5" evidence="4">
    <location>
        <begin position="90"/>
        <end position="444"/>
    </location>
</feature>
<gene>
    <name evidence="5" type="ORF">AB4Y30_14265</name>
</gene>
<dbReference type="CDD" id="cd08502">
    <property type="entry name" value="PBP2_NikA_DppA_OppA_like_16"/>
    <property type="match status" value="1"/>
</dbReference>
<dbReference type="InterPro" id="IPR000914">
    <property type="entry name" value="SBP_5_dom"/>
</dbReference>
<dbReference type="GO" id="GO:0015833">
    <property type="term" value="P:peptide transport"/>
    <property type="evidence" value="ECO:0007669"/>
    <property type="project" value="TreeGrafter"/>
</dbReference>
<dbReference type="PROSITE" id="PS51257">
    <property type="entry name" value="PROKAR_LIPOPROTEIN"/>
    <property type="match status" value="1"/>
</dbReference>
<evidence type="ECO:0000256" key="1">
    <source>
        <dbReference type="ARBA" id="ARBA00022729"/>
    </source>
</evidence>
<feature type="signal peptide" evidence="3">
    <location>
        <begin position="1"/>
        <end position="26"/>
    </location>
</feature>
<dbReference type="Gene3D" id="3.10.105.10">
    <property type="entry name" value="Dipeptide-binding Protein, Domain 3"/>
    <property type="match status" value="1"/>
</dbReference>
<feature type="chain" id="PRO_5044327591" evidence="3">
    <location>
        <begin position="27"/>
        <end position="532"/>
    </location>
</feature>
<evidence type="ECO:0000256" key="2">
    <source>
        <dbReference type="SAM" id="MobiDB-lite"/>
    </source>
</evidence>
<accession>A0AB39HNA6</accession>
<dbReference type="AlphaFoldDB" id="A0AB39HNA6"/>
<dbReference type="Gene3D" id="3.40.190.10">
    <property type="entry name" value="Periplasmic binding protein-like II"/>
    <property type="match status" value="1"/>
</dbReference>
<dbReference type="GO" id="GO:1904680">
    <property type="term" value="F:peptide transmembrane transporter activity"/>
    <property type="evidence" value="ECO:0007669"/>
    <property type="project" value="TreeGrafter"/>
</dbReference>
<evidence type="ECO:0000256" key="3">
    <source>
        <dbReference type="SAM" id="SignalP"/>
    </source>
</evidence>
<dbReference type="InterPro" id="IPR039424">
    <property type="entry name" value="SBP_5"/>
</dbReference>
<dbReference type="GO" id="GO:0043190">
    <property type="term" value="C:ATP-binding cassette (ABC) transporter complex"/>
    <property type="evidence" value="ECO:0007669"/>
    <property type="project" value="InterPro"/>
</dbReference>
<dbReference type="Pfam" id="PF00496">
    <property type="entry name" value="SBP_bac_5"/>
    <property type="match status" value="1"/>
</dbReference>
<dbReference type="GO" id="GO:0042597">
    <property type="term" value="C:periplasmic space"/>
    <property type="evidence" value="ECO:0007669"/>
    <property type="project" value="UniProtKB-ARBA"/>
</dbReference>
<dbReference type="PANTHER" id="PTHR30290:SF38">
    <property type="entry name" value="D,D-DIPEPTIDE-BINDING PERIPLASMIC PROTEIN DDPA-RELATED"/>
    <property type="match status" value="1"/>
</dbReference>
<organism evidence="5">
    <name type="scientific">Ornithinibacillus sp. 4-3</name>
    <dbReference type="NCBI Taxonomy" id="3231488"/>
    <lineage>
        <taxon>Bacteria</taxon>
        <taxon>Bacillati</taxon>
        <taxon>Bacillota</taxon>
        <taxon>Bacilli</taxon>
        <taxon>Bacillales</taxon>
        <taxon>Bacillaceae</taxon>
        <taxon>Ornithinibacillus</taxon>
    </lineage>
</organism>
<protein>
    <submittedName>
        <fullName evidence="5">ABC transporter substrate-binding protein</fullName>
    </submittedName>
</protein>
<dbReference type="PIRSF" id="PIRSF002741">
    <property type="entry name" value="MppA"/>
    <property type="match status" value="1"/>
</dbReference>
<dbReference type="PANTHER" id="PTHR30290">
    <property type="entry name" value="PERIPLASMIC BINDING COMPONENT OF ABC TRANSPORTER"/>
    <property type="match status" value="1"/>
</dbReference>
<evidence type="ECO:0000259" key="4">
    <source>
        <dbReference type="Pfam" id="PF00496"/>
    </source>
</evidence>
<evidence type="ECO:0000313" key="5">
    <source>
        <dbReference type="EMBL" id="XDK32164.1"/>
    </source>
</evidence>
<reference evidence="5" key="1">
    <citation type="submission" date="2024-07" db="EMBL/GenBank/DDBJ databases">
        <title>Halotolerant mesophilic bacterium Ornithinibacillus sp. 4-3, sp. nov., isolated from soil.</title>
        <authorList>
            <person name="Sidarenka A.V."/>
            <person name="Guliayeva D.E."/>
            <person name="Leanovich S.I."/>
            <person name="Hileuskaya K.S."/>
            <person name="Akhremchuk A.E."/>
            <person name="Sikolenko M.A."/>
            <person name="Valentovich L.N."/>
        </authorList>
    </citation>
    <scope>NUCLEOTIDE SEQUENCE</scope>
    <source>
        <strain evidence="5">4-3</strain>
    </source>
</reference>
<keyword evidence="1 3" id="KW-0732">Signal</keyword>
<sequence length="532" mass="60362">MKLRISFVLMILIAFALIGCSSDKEGNEGQDQQNSNNDQAGNPDEYDTDLRIAVSSNPNSLDPHMTTVADSLEIARNFFETLVALDENYEPQPMLAESYDISDDGLTYTFHLRQGVNFHNGKEMTSEDVEASMNRWLGLSIRAQSLLKGAEFKAVDTYTVEMNLDERASDALDLLAASGQFPAIMPKEVIDEETADGIQEYIGTGPFKFNEIRQDSYVHLVKNEDYNSLDSEPSGIVGKKEVFIENLYYDIVPDATTKITGLQTGEYDIADRVAFNHYDQIMNNDELESYVNTDNSTLNIFFNKKDGIMQDKKIRQAVNTAIDSDAVLLASYSYDDLYVTHPSYMSVNHKVWSSDAGSESYNQADPEKAKKLLEEAGYDGETVTIMSTRDYDFHYNTAIVVQEELEKIGMNVNLEIYDWPTLVEKRDDPGEWDILTVSFTHVTTPSQLLYLTPDYPGWVEDEKVYDLLGKLRQAEEQDEAVAYWEELQDYMWNDYVPHVMFGHTSVIIATSKNLEGFKVFKGPIPWNTKVKK</sequence>
<feature type="region of interest" description="Disordered" evidence="2">
    <location>
        <begin position="25"/>
        <end position="46"/>
    </location>
</feature>
<name>A0AB39HNA6_9BACI</name>
<dbReference type="EMBL" id="CP162599">
    <property type="protein sequence ID" value="XDK32164.1"/>
    <property type="molecule type" value="Genomic_DNA"/>
</dbReference>
<dbReference type="Gene3D" id="3.90.76.10">
    <property type="entry name" value="Dipeptide-binding Protein, Domain 1"/>
    <property type="match status" value="1"/>
</dbReference>
<feature type="compositionally biased region" description="Polar residues" evidence="2">
    <location>
        <begin position="29"/>
        <end position="40"/>
    </location>
</feature>
<dbReference type="InterPro" id="IPR030678">
    <property type="entry name" value="Peptide/Ni-bd"/>
</dbReference>